<dbReference type="Gene3D" id="3.40.50.880">
    <property type="match status" value="1"/>
</dbReference>
<dbReference type="EMBL" id="FMUT01000010">
    <property type="protein sequence ID" value="SCZ03312.1"/>
    <property type="molecule type" value="Genomic_DNA"/>
</dbReference>
<proteinExistence type="predicted"/>
<evidence type="ECO:0000313" key="3">
    <source>
        <dbReference type="Proteomes" id="UP000183031"/>
    </source>
</evidence>
<dbReference type="PANTHER" id="PTHR42695:SF5">
    <property type="entry name" value="GLUTAMINE AMIDOTRANSFERASE YLR126C-RELATED"/>
    <property type="match status" value="1"/>
</dbReference>
<evidence type="ECO:0000313" key="2">
    <source>
        <dbReference type="EMBL" id="SCZ03312.1"/>
    </source>
</evidence>
<dbReference type="NCBIfam" id="NF005458">
    <property type="entry name" value="PRK07053.1"/>
    <property type="match status" value="1"/>
</dbReference>
<dbReference type="InterPro" id="IPR029062">
    <property type="entry name" value="Class_I_gatase-like"/>
</dbReference>
<dbReference type="SUPFAM" id="SSF52317">
    <property type="entry name" value="Class I glutamine amidotransferase-like"/>
    <property type="match status" value="1"/>
</dbReference>
<dbReference type="PROSITE" id="PS51273">
    <property type="entry name" value="GATASE_TYPE_1"/>
    <property type="match status" value="1"/>
</dbReference>
<protein>
    <submittedName>
        <fullName evidence="2">GMP synthase (Glutamine-hydrolysing)</fullName>
    </submittedName>
</protein>
<sequence>MKKAVAIRHVNFENLGILGSLLSLRGYQIDYYDAGRDDIRAINNEETDLLVVLGGPISAARHFSGEQRYDFLDHELALVKQRLAQRRPTLGVCLGAQVIAQALGADVISLGVKEIGFAPLTTLAAQDDSVLAPLADTPVLHWHGDMFMIPDGARCLASTAICPHQAFDYQGFALGLQFHLEADHRDIERWLIGHACELELAGVAPQSLREQAARHGAQLEQRARQVFARWLDNNEPRM</sequence>
<evidence type="ECO:0000259" key="1">
    <source>
        <dbReference type="Pfam" id="PF00117"/>
    </source>
</evidence>
<reference evidence="2 3" key="1">
    <citation type="submission" date="2016-10" db="EMBL/GenBank/DDBJ databases">
        <authorList>
            <person name="Varghese N."/>
            <person name="Submissions S."/>
        </authorList>
    </citation>
    <scope>NUCLEOTIDE SEQUENCE [LARGE SCALE GENOMIC DNA]</scope>
    <source>
        <strain evidence="2 3">CGMCC 1.6853</strain>
    </source>
</reference>
<dbReference type="Pfam" id="PF00117">
    <property type="entry name" value="GATase"/>
    <property type="match status" value="1"/>
</dbReference>
<gene>
    <name evidence="2" type="ORF">SAMN02927935_03624</name>
</gene>
<dbReference type="InterPro" id="IPR044992">
    <property type="entry name" value="ChyE-like"/>
</dbReference>
<organism evidence="2 3">
    <name type="scientific">Serratia nematodiphila</name>
    <dbReference type="NCBI Taxonomy" id="458197"/>
    <lineage>
        <taxon>Bacteria</taxon>
        <taxon>Pseudomonadati</taxon>
        <taxon>Pseudomonadota</taxon>
        <taxon>Gammaproteobacteria</taxon>
        <taxon>Enterobacterales</taxon>
        <taxon>Yersiniaceae</taxon>
        <taxon>Serratia</taxon>
    </lineage>
</organism>
<accession>A0A1G5KRT8</accession>
<dbReference type="PANTHER" id="PTHR42695">
    <property type="entry name" value="GLUTAMINE AMIDOTRANSFERASE YLR126C-RELATED"/>
    <property type="match status" value="1"/>
</dbReference>
<dbReference type="RefSeq" id="WP_033632958.1">
    <property type="nucleotide sequence ID" value="NZ_CBCSIN010000010.1"/>
</dbReference>
<dbReference type="Proteomes" id="UP000183031">
    <property type="component" value="Unassembled WGS sequence"/>
</dbReference>
<comment type="caution">
    <text evidence="2">The sequence shown here is derived from an EMBL/GenBank/DDBJ whole genome shotgun (WGS) entry which is preliminary data.</text>
</comment>
<dbReference type="InterPro" id="IPR017926">
    <property type="entry name" value="GATASE"/>
</dbReference>
<keyword evidence="3" id="KW-1185">Reference proteome</keyword>
<dbReference type="CDD" id="cd01741">
    <property type="entry name" value="GATase1_1"/>
    <property type="match status" value="1"/>
</dbReference>
<name>A0A1G5KRT8_9GAMM</name>
<feature type="domain" description="Glutamine amidotransferase" evidence="1">
    <location>
        <begin position="32"/>
        <end position="186"/>
    </location>
</feature>